<dbReference type="InterPro" id="IPR001647">
    <property type="entry name" value="HTH_TetR"/>
</dbReference>
<dbReference type="PROSITE" id="PS50977">
    <property type="entry name" value="HTH_TETR_2"/>
    <property type="match status" value="1"/>
</dbReference>
<keyword evidence="1 2" id="KW-0238">DNA-binding</keyword>
<protein>
    <submittedName>
        <fullName evidence="4">TetR family transcriptional regulator</fullName>
    </submittedName>
</protein>
<dbReference type="InterPro" id="IPR009057">
    <property type="entry name" value="Homeodomain-like_sf"/>
</dbReference>
<dbReference type="GO" id="GO:0000976">
    <property type="term" value="F:transcription cis-regulatory region binding"/>
    <property type="evidence" value="ECO:0007669"/>
    <property type="project" value="TreeGrafter"/>
</dbReference>
<dbReference type="EMBL" id="FSFA01000001">
    <property type="protein sequence ID" value="SHW98795.1"/>
    <property type="molecule type" value="Genomic_DNA"/>
</dbReference>
<dbReference type="Gene3D" id="1.10.357.10">
    <property type="entry name" value="Tetracycline Repressor, domain 2"/>
    <property type="match status" value="1"/>
</dbReference>
<dbReference type="Pfam" id="PF00440">
    <property type="entry name" value="TetR_N"/>
    <property type="match status" value="1"/>
</dbReference>
<evidence type="ECO:0000259" key="3">
    <source>
        <dbReference type="PROSITE" id="PS50977"/>
    </source>
</evidence>
<dbReference type="GO" id="GO:0003700">
    <property type="term" value="F:DNA-binding transcription factor activity"/>
    <property type="evidence" value="ECO:0007669"/>
    <property type="project" value="TreeGrafter"/>
</dbReference>
<feature type="DNA-binding region" description="H-T-H motif" evidence="2">
    <location>
        <begin position="35"/>
        <end position="54"/>
    </location>
</feature>
<name>A0A9Q7SBV9_9MYCO</name>
<evidence type="ECO:0000256" key="1">
    <source>
        <dbReference type="ARBA" id="ARBA00023125"/>
    </source>
</evidence>
<sequence>MAGQNVGVNSEPDADDPILDAAHDEFSMVGIQRTSMDTVARQAGVSRATLYRRFPTKYSLLEAVGIRAGKWAGKRLARLAEGQPPQEVVVTAFVESARMFRSVPFFREMVDYAMSRYGQDLAREIFVREKLITYMIGNIAATLRKAGATMPEEELRTVAEIQLRMVMSFVLSPSRTMDFDDDKSVRKFVSTYLSPMVY</sequence>
<evidence type="ECO:0000313" key="4">
    <source>
        <dbReference type="EMBL" id="SHW98795.1"/>
    </source>
</evidence>
<dbReference type="AlphaFoldDB" id="A0A9Q7SBV9"/>
<dbReference type="RefSeq" id="WP_074252200.1">
    <property type="nucleotide sequence ID" value="NZ_CP065265.1"/>
</dbReference>
<dbReference type="PANTHER" id="PTHR30055:SF153">
    <property type="entry name" value="HTH-TYPE TRANSCRIPTIONAL REPRESSOR RV3405C"/>
    <property type="match status" value="1"/>
</dbReference>
<dbReference type="PRINTS" id="PR00455">
    <property type="entry name" value="HTHTETR"/>
</dbReference>
<dbReference type="InterPro" id="IPR023772">
    <property type="entry name" value="DNA-bd_HTH_TetR-type_CS"/>
</dbReference>
<evidence type="ECO:0000313" key="5">
    <source>
        <dbReference type="Proteomes" id="UP000185183"/>
    </source>
</evidence>
<dbReference type="PROSITE" id="PS01081">
    <property type="entry name" value="HTH_TETR_1"/>
    <property type="match status" value="1"/>
</dbReference>
<comment type="caution">
    <text evidence="4">The sequence shown here is derived from an EMBL/GenBank/DDBJ whole genome shotgun (WGS) entry which is preliminary data.</text>
</comment>
<proteinExistence type="predicted"/>
<dbReference type="Proteomes" id="UP000185183">
    <property type="component" value="Unassembled WGS sequence"/>
</dbReference>
<feature type="domain" description="HTH tetR-type" evidence="3">
    <location>
        <begin position="12"/>
        <end position="72"/>
    </location>
</feature>
<accession>A0A9Q7SBV9</accession>
<gene>
    <name evidence="4" type="ORF">SAMEA2275694_01150</name>
</gene>
<dbReference type="SUPFAM" id="SSF46689">
    <property type="entry name" value="Homeodomain-like"/>
    <property type="match status" value="1"/>
</dbReference>
<organism evidence="4 5">
    <name type="scientific">Mycobacteroides abscessus subsp. bolletii</name>
    <dbReference type="NCBI Taxonomy" id="319705"/>
    <lineage>
        <taxon>Bacteria</taxon>
        <taxon>Bacillati</taxon>
        <taxon>Actinomycetota</taxon>
        <taxon>Actinomycetes</taxon>
        <taxon>Mycobacteriales</taxon>
        <taxon>Mycobacteriaceae</taxon>
        <taxon>Mycobacteroides</taxon>
        <taxon>Mycobacteroides abscessus</taxon>
    </lineage>
</organism>
<dbReference type="InterPro" id="IPR050109">
    <property type="entry name" value="HTH-type_TetR-like_transc_reg"/>
</dbReference>
<reference evidence="4 5" key="1">
    <citation type="submission" date="2016-11" db="EMBL/GenBank/DDBJ databases">
        <authorList>
            <consortium name="Pathogen Informatics"/>
        </authorList>
    </citation>
    <scope>NUCLEOTIDE SEQUENCE [LARGE SCALE GENOMIC DNA]</scope>
    <source>
        <strain evidence="4 5">968</strain>
    </source>
</reference>
<evidence type="ECO:0000256" key="2">
    <source>
        <dbReference type="PROSITE-ProRule" id="PRU00335"/>
    </source>
</evidence>
<dbReference type="PANTHER" id="PTHR30055">
    <property type="entry name" value="HTH-TYPE TRANSCRIPTIONAL REGULATOR RUTR"/>
    <property type="match status" value="1"/>
</dbReference>